<dbReference type="Gene3D" id="3.30.70.1320">
    <property type="entry name" value="Multidrug efflux transporter AcrB pore domain like"/>
    <property type="match status" value="1"/>
</dbReference>
<evidence type="ECO:0000256" key="1">
    <source>
        <dbReference type="SAM" id="MobiDB-lite"/>
    </source>
</evidence>
<feature type="transmembrane region" description="Helical" evidence="2">
    <location>
        <begin position="903"/>
        <end position="923"/>
    </location>
</feature>
<dbReference type="Proteomes" id="UP000655287">
    <property type="component" value="Unassembled WGS sequence"/>
</dbReference>
<feature type="region of interest" description="Disordered" evidence="1">
    <location>
        <begin position="249"/>
        <end position="275"/>
    </location>
</feature>
<keyword evidence="2" id="KW-0472">Membrane</keyword>
<dbReference type="InterPro" id="IPR027463">
    <property type="entry name" value="AcrB_DN_DC_subdom"/>
</dbReference>
<dbReference type="PANTHER" id="PTHR32063:SF0">
    <property type="entry name" value="SWARMING MOTILITY PROTEIN SWRC"/>
    <property type="match status" value="1"/>
</dbReference>
<feature type="transmembrane region" description="Helical" evidence="2">
    <location>
        <begin position="491"/>
        <end position="518"/>
    </location>
</feature>
<dbReference type="GO" id="GO:0005886">
    <property type="term" value="C:plasma membrane"/>
    <property type="evidence" value="ECO:0007669"/>
    <property type="project" value="TreeGrafter"/>
</dbReference>
<dbReference type="InterPro" id="IPR001036">
    <property type="entry name" value="Acrflvin-R"/>
</dbReference>
<evidence type="ECO:0000313" key="3">
    <source>
        <dbReference type="EMBL" id="GII76723.1"/>
    </source>
</evidence>
<evidence type="ECO:0000256" key="2">
    <source>
        <dbReference type="SAM" id="Phobius"/>
    </source>
</evidence>
<gene>
    <name evidence="3" type="ORF">Sru01_17050</name>
</gene>
<dbReference type="Gene3D" id="3.30.2090.10">
    <property type="entry name" value="Multidrug efflux transporter AcrB TolC docking domain, DN and DC subdomains"/>
    <property type="match status" value="2"/>
</dbReference>
<keyword evidence="2" id="KW-1133">Transmembrane helix</keyword>
<dbReference type="EMBL" id="BOOU01000025">
    <property type="protein sequence ID" value="GII76723.1"/>
    <property type="molecule type" value="Genomic_DNA"/>
</dbReference>
<feature type="transmembrane region" description="Helical" evidence="2">
    <location>
        <begin position="366"/>
        <end position="384"/>
    </location>
</feature>
<keyword evidence="4" id="KW-1185">Reference proteome</keyword>
<feature type="transmembrane region" description="Helical" evidence="2">
    <location>
        <begin position="877"/>
        <end position="896"/>
    </location>
</feature>
<feature type="transmembrane region" description="Helical" evidence="2">
    <location>
        <begin position="459"/>
        <end position="479"/>
    </location>
</feature>
<protein>
    <submittedName>
        <fullName evidence="3">Hydrogenase expression protein</fullName>
    </submittedName>
</protein>
<dbReference type="Gene3D" id="1.20.1640.10">
    <property type="entry name" value="Multidrug efflux transporter AcrB transmembrane domain"/>
    <property type="match status" value="2"/>
</dbReference>
<name>A0A919V0H9_9ACTN</name>
<dbReference type="Pfam" id="PF00873">
    <property type="entry name" value="ACR_tran"/>
    <property type="match status" value="2"/>
</dbReference>
<sequence>MSSLARLSLANRGLVAMITLVVAAFGAYTIPALKQQLLPSLAFPVVSVIASYPGAAPQIVEDNVTRPLEDAVRGLDGVTSLTSTSRDSSAVVQVGFDFGSDIEDARNRIQQAVARLGAGLPDGVEPQVASGNTDDIPVLQLAVGSAEDQRRLADRLAEQVVPELSGIAGVREVTVTGTREQVVSITPDDDELAERGLSSAAIVTALQSAGTPLPAGTLTRSGRSLSVQVGTALGSVKNIRDLYLTPPAAGAAPGSAGGQARNPGAAGAAGAAARPAAAPKPVRLGDVAKVELELAEATTLTRTNGKPSLGVSMTMTPDGNAVAISHDVRAKLPALAAALGGGAQITVVFDQAPSVEQAIDSLTTEGLLGLAMAVLVILVFLFSLRSTIVTAVSIPLSVLIALIALWLQDYSLNMLTLGALTIAVGRVVDDSIVVLENIKRHLSYGESKGRAIGDGVREVAGAVTSSTLTTVAVFLPIAFVGGLVGELFGPFAVTVTVALLASLLVSLTVVPVLSYWFLKAPKGGDAAAIRRAADEKERRGLLQRAYVPVIRFATRHRIITVATAAVIFVGTLALVPLLRTSFIDDAGQNTLSISQKLPPNTSLTAADTMAKKVEQVVAGTPEVESYQVTVGGGTARLRGGTTAASRVSHALTLREGTDTAAVERRLTDRLAGVPGAGEISVGQSGGFGGNSLAVDVRAADLDTLRAATRQVQQSVSGMPGVAEVTSSMADTVPRIQVTVNRKKAAEKGLTEAAIGQAVTQAFRGTTITELAFDDTTADVVLRGGDRPASAAALREVKIAGKVTVDDVATVREVAGPVEVTRVDGERSATVSAKATGSDLGATSAALKSRLAALALPAGASYEIGGASADQAEAFGNLGLALVAAIALVFFVMVATFRSVAQPLLLLVSIPFAATGAIGLLLATGTTLGLAAMIGMLMLIGIVVTNAIVLIDLVNQYREQGMPLHEAVVEGGRRRLRPILMTALATIFALLPMALGLTGEGGFISRPLAIVVIGGLVSSTLLTLLLVPTLYTMVEGRKERIRARRAARHGTPAGGEPSGEGREGGDPAGAGEQERAAGHDTAVGAGRS</sequence>
<organism evidence="3 4">
    <name type="scientific">Sphaerisporangium rufum</name>
    <dbReference type="NCBI Taxonomy" id="1381558"/>
    <lineage>
        <taxon>Bacteria</taxon>
        <taxon>Bacillati</taxon>
        <taxon>Actinomycetota</taxon>
        <taxon>Actinomycetes</taxon>
        <taxon>Streptosporangiales</taxon>
        <taxon>Streptosporangiaceae</taxon>
        <taxon>Sphaerisporangium</taxon>
    </lineage>
</organism>
<dbReference type="SUPFAM" id="SSF82693">
    <property type="entry name" value="Multidrug efflux transporter AcrB pore domain, PN1, PN2, PC1 and PC2 subdomains"/>
    <property type="match status" value="3"/>
</dbReference>
<dbReference type="AlphaFoldDB" id="A0A919V0H9"/>
<dbReference type="PANTHER" id="PTHR32063">
    <property type="match status" value="1"/>
</dbReference>
<feature type="transmembrane region" description="Helical" evidence="2">
    <location>
        <begin position="1008"/>
        <end position="1033"/>
    </location>
</feature>
<reference evidence="3" key="1">
    <citation type="submission" date="2021-01" db="EMBL/GenBank/DDBJ databases">
        <title>Whole genome shotgun sequence of Sphaerisporangium rufum NBRC 109079.</title>
        <authorList>
            <person name="Komaki H."/>
            <person name="Tamura T."/>
        </authorList>
    </citation>
    <scope>NUCLEOTIDE SEQUENCE</scope>
    <source>
        <strain evidence="3">NBRC 109079</strain>
    </source>
</reference>
<proteinExistence type="predicted"/>
<accession>A0A919V0H9</accession>
<dbReference type="Gene3D" id="3.30.70.1430">
    <property type="entry name" value="Multidrug efflux transporter AcrB pore domain"/>
    <property type="match status" value="2"/>
</dbReference>
<keyword evidence="2" id="KW-0812">Transmembrane</keyword>
<dbReference type="GO" id="GO:0042910">
    <property type="term" value="F:xenobiotic transmembrane transporter activity"/>
    <property type="evidence" value="ECO:0007669"/>
    <property type="project" value="TreeGrafter"/>
</dbReference>
<feature type="transmembrane region" description="Helical" evidence="2">
    <location>
        <begin position="414"/>
        <end position="438"/>
    </location>
</feature>
<dbReference type="SUPFAM" id="SSF82714">
    <property type="entry name" value="Multidrug efflux transporter AcrB TolC docking domain, DN and DC subdomains"/>
    <property type="match status" value="2"/>
</dbReference>
<dbReference type="SUPFAM" id="SSF82866">
    <property type="entry name" value="Multidrug efflux transporter AcrB transmembrane domain"/>
    <property type="match status" value="2"/>
</dbReference>
<feature type="transmembrane region" description="Helical" evidence="2">
    <location>
        <begin position="975"/>
        <end position="996"/>
    </location>
</feature>
<feature type="transmembrane region" description="Helical" evidence="2">
    <location>
        <begin position="391"/>
        <end position="408"/>
    </location>
</feature>
<feature type="region of interest" description="Disordered" evidence="1">
    <location>
        <begin position="1041"/>
        <end position="1087"/>
    </location>
</feature>
<evidence type="ECO:0000313" key="4">
    <source>
        <dbReference type="Proteomes" id="UP000655287"/>
    </source>
</evidence>
<feature type="transmembrane region" description="Helical" evidence="2">
    <location>
        <begin position="929"/>
        <end position="954"/>
    </location>
</feature>
<comment type="caution">
    <text evidence="3">The sequence shown here is derived from an EMBL/GenBank/DDBJ whole genome shotgun (WGS) entry which is preliminary data.</text>
</comment>
<dbReference type="RefSeq" id="WP_203983351.1">
    <property type="nucleotide sequence ID" value="NZ_BOOU01000025.1"/>
</dbReference>
<dbReference type="PRINTS" id="PR00702">
    <property type="entry name" value="ACRIFLAVINRP"/>
</dbReference>
<feature type="transmembrane region" description="Helical" evidence="2">
    <location>
        <begin position="558"/>
        <end position="578"/>
    </location>
</feature>
<dbReference type="Gene3D" id="3.30.70.1440">
    <property type="entry name" value="Multidrug efflux transporter AcrB pore domain"/>
    <property type="match status" value="1"/>
</dbReference>